<accession>A0A7Z7FLG7</accession>
<dbReference type="Pfam" id="PF13609">
    <property type="entry name" value="Porin_4"/>
    <property type="match status" value="1"/>
</dbReference>
<dbReference type="PRINTS" id="PR00184">
    <property type="entry name" value="NEISSPPORIN"/>
</dbReference>
<dbReference type="PRINTS" id="PR00182">
    <property type="entry name" value="ECOLNEIPORIN"/>
</dbReference>
<keyword evidence="6 11" id="KW-0732">Signal</keyword>
<evidence type="ECO:0000313" key="13">
    <source>
        <dbReference type="EMBL" id="SDI55877.1"/>
    </source>
</evidence>
<dbReference type="Gene3D" id="2.40.160.10">
    <property type="entry name" value="Porin"/>
    <property type="match status" value="1"/>
</dbReference>
<dbReference type="GO" id="GO:0009279">
    <property type="term" value="C:cell outer membrane"/>
    <property type="evidence" value="ECO:0007669"/>
    <property type="project" value="UniProtKB-SubCell"/>
</dbReference>
<keyword evidence="7" id="KW-0406">Ion transport</keyword>
<evidence type="ECO:0000256" key="8">
    <source>
        <dbReference type="ARBA" id="ARBA00023114"/>
    </source>
</evidence>
<dbReference type="CDD" id="cd00342">
    <property type="entry name" value="gram_neg_porins"/>
    <property type="match status" value="1"/>
</dbReference>
<dbReference type="EMBL" id="FNDI01000019">
    <property type="protein sequence ID" value="SDI55877.1"/>
    <property type="molecule type" value="Genomic_DNA"/>
</dbReference>
<dbReference type="PANTHER" id="PTHR34501">
    <property type="entry name" value="PROTEIN YDDL-RELATED"/>
    <property type="match status" value="1"/>
</dbReference>
<keyword evidence="10" id="KW-0998">Cell outer membrane</keyword>
<dbReference type="InterPro" id="IPR001702">
    <property type="entry name" value="Porin_Gram-ve"/>
</dbReference>
<gene>
    <name evidence="13" type="ORF">SAMN04487926_11946</name>
</gene>
<dbReference type="GO" id="GO:0046930">
    <property type="term" value="C:pore complex"/>
    <property type="evidence" value="ECO:0007669"/>
    <property type="project" value="UniProtKB-KW"/>
</dbReference>
<evidence type="ECO:0000256" key="2">
    <source>
        <dbReference type="ARBA" id="ARBA00011233"/>
    </source>
</evidence>
<dbReference type="InterPro" id="IPR050298">
    <property type="entry name" value="Gram-neg_bact_OMP"/>
</dbReference>
<dbReference type="PANTHER" id="PTHR34501:SF9">
    <property type="entry name" value="MAJOR OUTER MEMBRANE PROTEIN P.IA"/>
    <property type="match status" value="1"/>
</dbReference>
<feature type="domain" description="Porin" evidence="12">
    <location>
        <begin position="14"/>
        <end position="326"/>
    </location>
</feature>
<evidence type="ECO:0000256" key="1">
    <source>
        <dbReference type="ARBA" id="ARBA00004571"/>
    </source>
</evidence>
<evidence type="ECO:0000256" key="4">
    <source>
        <dbReference type="ARBA" id="ARBA00022452"/>
    </source>
</evidence>
<evidence type="ECO:0000256" key="7">
    <source>
        <dbReference type="ARBA" id="ARBA00023065"/>
    </source>
</evidence>
<name>A0A7Z7FLG7_9BURK</name>
<protein>
    <submittedName>
        <fullName evidence="13">Outer membrane protein (Porin)</fullName>
    </submittedName>
</protein>
<dbReference type="Proteomes" id="UP000198900">
    <property type="component" value="Unassembled WGS sequence"/>
</dbReference>
<proteinExistence type="predicted"/>
<evidence type="ECO:0000256" key="6">
    <source>
        <dbReference type="ARBA" id="ARBA00022729"/>
    </source>
</evidence>
<dbReference type="RefSeq" id="WP_091784281.1">
    <property type="nucleotide sequence ID" value="NZ_FNDI01000019.1"/>
</dbReference>
<keyword evidence="9" id="KW-0472">Membrane</keyword>
<comment type="caution">
    <text evidence="13">The sequence shown here is derived from an EMBL/GenBank/DDBJ whole genome shotgun (WGS) entry which is preliminary data.</text>
</comment>
<keyword evidence="14" id="KW-1185">Reference proteome</keyword>
<evidence type="ECO:0000256" key="10">
    <source>
        <dbReference type="ARBA" id="ARBA00023237"/>
    </source>
</evidence>
<feature type="chain" id="PRO_5030849296" evidence="11">
    <location>
        <begin position="25"/>
        <end position="357"/>
    </location>
</feature>
<dbReference type="GO" id="GO:0034220">
    <property type="term" value="P:monoatomic ion transmembrane transport"/>
    <property type="evidence" value="ECO:0007669"/>
    <property type="project" value="InterPro"/>
</dbReference>
<sequence length="357" mass="37129">MSKFRKVVPISGLVAALASMGAHAQGSITLYGIADSALLFTNKSLDAQTGGNAGKRFALVDSGLSPSQFGLTGTEDLGAGLKAKFKLESGISMVNGGFNDSNGNLFGRQAWLALSGTFGELKAGLQFSPFFTAIHATDTRGYSNFVSGLVTYADNVFVTGAFNANAVSYTSPELAGFQGSAMLALGGQAGDFQAGRQYSASLQYHNGPLLVDAGFYDGNAGGTAQTPVPSTQAFVGRMIGISYSFGTVTASAAVVNYKVSNSFNDYVYSAGLRYQVAPQLALDSGIYVTVDRNDHANRSVMGAFGAQYFLSKRTTLYGQVGVVDNHGRMNTGLTVNGALFGVSGTTVGSNVGIRHLF</sequence>
<organism evidence="13 14">
    <name type="scientific">Paraburkholderia steynii</name>
    <dbReference type="NCBI Taxonomy" id="1245441"/>
    <lineage>
        <taxon>Bacteria</taxon>
        <taxon>Pseudomonadati</taxon>
        <taxon>Pseudomonadota</taxon>
        <taxon>Betaproteobacteria</taxon>
        <taxon>Burkholderiales</taxon>
        <taxon>Burkholderiaceae</taxon>
        <taxon>Paraburkholderia</taxon>
    </lineage>
</organism>
<evidence type="ECO:0000256" key="11">
    <source>
        <dbReference type="SAM" id="SignalP"/>
    </source>
</evidence>
<keyword evidence="3" id="KW-0813">Transport</keyword>
<dbReference type="AlphaFoldDB" id="A0A7Z7FLG7"/>
<keyword evidence="5" id="KW-0812">Transmembrane</keyword>
<dbReference type="InterPro" id="IPR023614">
    <property type="entry name" value="Porin_dom_sf"/>
</dbReference>
<dbReference type="SUPFAM" id="SSF56935">
    <property type="entry name" value="Porins"/>
    <property type="match status" value="1"/>
</dbReference>
<reference evidence="13" key="1">
    <citation type="submission" date="2016-10" db="EMBL/GenBank/DDBJ databases">
        <authorList>
            <person name="Varghese N."/>
            <person name="Submissions S."/>
        </authorList>
    </citation>
    <scope>NUCLEOTIDE SEQUENCE [LARGE SCALE GENOMIC DNA]</scope>
    <source>
        <strain evidence="13">YR281</strain>
    </source>
</reference>
<comment type="subcellular location">
    <subcellularLocation>
        <location evidence="1">Cell outer membrane</location>
        <topology evidence="1">Multi-pass membrane protein</topology>
    </subcellularLocation>
</comment>
<evidence type="ECO:0000256" key="3">
    <source>
        <dbReference type="ARBA" id="ARBA00022448"/>
    </source>
</evidence>
<evidence type="ECO:0000259" key="12">
    <source>
        <dbReference type="Pfam" id="PF13609"/>
    </source>
</evidence>
<comment type="subunit">
    <text evidence="2">Homotrimer.</text>
</comment>
<evidence type="ECO:0000256" key="5">
    <source>
        <dbReference type="ARBA" id="ARBA00022692"/>
    </source>
</evidence>
<keyword evidence="8" id="KW-0626">Porin</keyword>
<dbReference type="InterPro" id="IPR033900">
    <property type="entry name" value="Gram_neg_porin_domain"/>
</dbReference>
<evidence type="ECO:0000256" key="9">
    <source>
        <dbReference type="ARBA" id="ARBA00023136"/>
    </source>
</evidence>
<keyword evidence="4" id="KW-1134">Transmembrane beta strand</keyword>
<feature type="signal peptide" evidence="11">
    <location>
        <begin position="1"/>
        <end position="24"/>
    </location>
</feature>
<dbReference type="InterPro" id="IPR002299">
    <property type="entry name" value="Porin_Neis"/>
</dbReference>
<dbReference type="GO" id="GO:0015288">
    <property type="term" value="F:porin activity"/>
    <property type="evidence" value="ECO:0007669"/>
    <property type="project" value="UniProtKB-KW"/>
</dbReference>
<evidence type="ECO:0000313" key="14">
    <source>
        <dbReference type="Proteomes" id="UP000198900"/>
    </source>
</evidence>